<proteinExistence type="predicted"/>
<dbReference type="EMBL" id="BARU01007748">
    <property type="protein sequence ID" value="GAH47142.1"/>
    <property type="molecule type" value="Genomic_DNA"/>
</dbReference>
<gene>
    <name evidence="1" type="ORF">S03H2_15256</name>
</gene>
<reference evidence="1" key="1">
    <citation type="journal article" date="2014" name="Front. Microbiol.">
        <title>High frequency of phylogenetically diverse reductive dehalogenase-homologous genes in deep subseafloor sedimentary metagenomes.</title>
        <authorList>
            <person name="Kawai M."/>
            <person name="Futagami T."/>
            <person name="Toyoda A."/>
            <person name="Takaki Y."/>
            <person name="Nishi S."/>
            <person name="Hori S."/>
            <person name="Arai W."/>
            <person name="Tsubouchi T."/>
            <person name="Morono Y."/>
            <person name="Uchiyama I."/>
            <person name="Ito T."/>
            <person name="Fujiyama A."/>
            <person name="Inagaki F."/>
            <person name="Takami H."/>
        </authorList>
    </citation>
    <scope>NUCLEOTIDE SEQUENCE</scope>
    <source>
        <strain evidence="1">Expedition CK06-06</strain>
    </source>
</reference>
<sequence length="44" mass="5269">MFFGVINEDKDHYVRRRADFYNIMSDLFNRNKGDTDPPTSDTRI</sequence>
<protein>
    <submittedName>
        <fullName evidence="1">Uncharacterized protein</fullName>
    </submittedName>
</protein>
<organism evidence="1">
    <name type="scientific">marine sediment metagenome</name>
    <dbReference type="NCBI Taxonomy" id="412755"/>
    <lineage>
        <taxon>unclassified sequences</taxon>
        <taxon>metagenomes</taxon>
        <taxon>ecological metagenomes</taxon>
    </lineage>
</organism>
<accession>X1FQ81</accession>
<dbReference type="AlphaFoldDB" id="X1FQ81"/>
<evidence type="ECO:0000313" key="1">
    <source>
        <dbReference type="EMBL" id="GAH47142.1"/>
    </source>
</evidence>
<comment type="caution">
    <text evidence="1">The sequence shown here is derived from an EMBL/GenBank/DDBJ whole genome shotgun (WGS) entry which is preliminary data.</text>
</comment>
<name>X1FQ81_9ZZZZ</name>